<keyword evidence="3" id="KW-1185">Reference proteome</keyword>
<organism evidence="2 3">
    <name type="scientific">Proteiniclasticum ruminis</name>
    <dbReference type="NCBI Taxonomy" id="398199"/>
    <lineage>
        <taxon>Bacteria</taxon>
        <taxon>Bacillati</taxon>
        <taxon>Bacillota</taxon>
        <taxon>Clostridia</taxon>
        <taxon>Eubacteriales</taxon>
        <taxon>Clostridiaceae</taxon>
        <taxon>Proteiniclasticum</taxon>
    </lineage>
</organism>
<feature type="region of interest" description="Disordered" evidence="1">
    <location>
        <begin position="1"/>
        <end position="36"/>
    </location>
</feature>
<name>A0A1I4ZPE0_9CLOT</name>
<evidence type="ECO:0000313" key="2">
    <source>
        <dbReference type="EMBL" id="SFN52082.1"/>
    </source>
</evidence>
<accession>A0A1I4ZPE0</accession>
<proteinExistence type="predicted"/>
<gene>
    <name evidence="2" type="ORF">SAMN04488695_10285</name>
</gene>
<evidence type="ECO:0000256" key="1">
    <source>
        <dbReference type="SAM" id="MobiDB-lite"/>
    </source>
</evidence>
<protein>
    <submittedName>
        <fullName evidence="2">Uncharacterized protein</fullName>
    </submittedName>
</protein>
<dbReference type="Proteomes" id="UP000181899">
    <property type="component" value="Unassembled WGS sequence"/>
</dbReference>
<dbReference type="EMBL" id="FOVK01000002">
    <property type="protein sequence ID" value="SFN52082.1"/>
    <property type="molecule type" value="Genomic_DNA"/>
</dbReference>
<sequence length="36" mass="4367">MPKVAREEEKILGSKKEPIMKQEERQTRRRTAIKDR</sequence>
<evidence type="ECO:0000313" key="3">
    <source>
        <dbReference type="Proteomes" id="UP000181899"/>
    </source>
</evidence>
<dbReference type="AlphaFoldDB" id="A0A1I4ZPE0"/>
<reference evidence="2 3" key="1">
    <citation type="submission" date="2016-10" db="EMBL/GenBank/DDBJ databases">
        <authorList>
            <person name="de Groot N.N."/>
        </authorList>
    </citation>
    <scope>NUCLEOTIDE SEQUENCE [LARGE SCALE GENOMIC DNA]</scope>
    <source>
        <strain evidence="2 3">ML2</strain>
    </source>
</reference>